<name>A0A2T0UKR9_9ACTN</name>
<keyword evidence="3" id="KW-1185">Reference proteome</keyword>
<evidence type="ECO:0000313" key="2">
    <source>
        <dbReference type="EMBL" id="PRY58486.1"/>
    </source>
</evidence>
<gene>
    <name evidence="2" type="ORF">B0I28_105199</name>
</gene>
<dbReference type="RefSeq" id="WP_146148104.1">
    <property type="nucleotide sequence ID" value="NZ_PVTJ01000005.1"/>
</dbReference>
<proteinExistence type="predicted"/>
<dbReference type="Proteomes" id="UP000238176">
    <property type="component" value="Unassembled WGS sequence"/>
</dbReference>
<reference evidence="2 3" key="1">
    <citation type="submission" date="2018-03" db="EMBL/GenBank/DDBJ databases">
        <title>Genomic Encyclopedia of Type Strains, Phase III (KMG-III): the genomes of soil and plant-associated and newly described type strains.</title>
        <authorList>
            <person name="Whitman W."/>
        </authorList>
    </citation>
    <scope>NUCLEOTIDE SEQUENCE [LARGE SCALE GENOMIC DNA]</scope>
    <source>
        <strain evidence="2 3">CGMCC 4.7067</strain>
    </source>
</reference>
<evidence type="ECO:0000313" key="3">
    <source>
        <dbReference type="Proteomes" id="UP000238176"/>
    </source>
</evidence>
<sequence length="119" mass="13079">MSTSIVAHAPDNPNHDRRGADPLVRGIFGDRQNQFTVRASSATAPDSFQVSVAENPANLVLIVSGLNTGHLHATWGQGWRGFAPDWKAWFEDSAFGVFYNGRAIDNRPRPEGRVRFCDG</sequence>
<organism evidence="2 3">
    <name type="scientific">Glycomyces artemisiae</name>
    <dbReference type="NCBI Taxonomy" id="1076443"/>
    <lineage>
        <taxon>Bacteria</taxon>
        <taxon>Bacillati</taxon>
        <taxon>Actinomycetota</taxon>
        <taxon>Actinomycetes</taxon>
        <taxon>Glycomycetales</taxon>
        <taxon>Glycomycetaceae</taxon>
        <taxon>Glycomyces</taxon>
    </lineage>
</organism>
<feature type="region of interest" description="Disordered" evidence="1">
    <location>
        <begin position="1"/>
        <end position="21"/>
    </location>
</feature>
<evidence type="ECO:0000256" key="1">
    <source>
        <dbReference type="SAM" id="MobiDB-lite"/>
    </source>
</evidence>
<dbReference type="EMBL" id="PVTJ01000005">
    <property type="protein sequence ID" value="PRY58486.1"/>
    <property type="molecule type" value="Genomic_DNA"/>
</dbReference>
<dbReference type="AlphaFoldDB" id="A0A2T0UKR9"/>
<accession>A0A2T0UKR9</accession>
<dbReference type="OrthoDB" id="5189922at2"/>
<protein>
    <submittedName>
        <fullName evidence="2">Uncharacterized protein</fullName>
    </submittedName>
</protein>
<comment type="caution">
    <text evidence="2">The sequence shown here is derived from an EMBL/GenBank/DDBJ whole genome shotgun (WGS) entry which is preliminary data.</text>
</comment>